<evidence type="ECO:0000313" key="1">
    <source>
        <dbReference type="EMBL" id="GIG08544.1"/>
    </source>
</evidence>
<comment type="caution">
    <text evidence="1">The sequence shown here is derived from an EMBL/GenBank/DDBJ whole genome shotgun (WGS) entry which is preliminary data.</text>
</comment>
<dbReference type="Proteomes" id="UP000630887">
    <property type="component" value="Unassembled WGS sequence"/>
</dbReference>
<sequence length="187" mass="20260">MSFLSGLFGGGGTPPALPYPADSPEGLAARWVRWAAGTPMERNPIADPVGNYADAQQPDDVWFLAGTFGTSVVRHCTVPFGRALFFPAFNMWHHKPQGPPPHLPRAWGRLTVDDTPIDLDVVATPVPFTVTGAAGNPVTGTRRPVAMTVWGHWKRLDPLWHGAHTVAFSGGDGHRFTVSATYRITVR</sequence>
<evidence type="ECO:0000313" key="2">
    <source>
        <dbReference type="Proteomes" id="UP000630887"/>
    </source>
</evidence>
<organism evidence="1 2">
    <name type="scientific">Catellatospora coxensis</name>
    <dbReference type="NCBI Taxonomy" id="310354"/>
    <lineage>
        <taxon>Bacteria</taxon>
        <taxon>Bacillati</taxon>
        <taxon>Actinomycetota</taxon>
        <taxon>Actinomycetes</taxon>
        <taxon>Micromonosporales</taxon>
        <taxon>Micromonosporaceae</taxon>
        <taxon>Catellatospora</taxon>
    </lineage>
</organism>
<reference evidence="1 2" key="1">
    <citation type="submission" date="2021-01" db="EMBL/GenBank/DDBJ databases">
        <title>Whole genome shotgun sequence of Catellatospora coxensis NBRC 107359.</title>
        <authorList>
            <person name="Komaki H."/>
            <person name="Tamura T."/>
        </authorList>
    </citation>
    <scope>NUCLEOTIDE SEQUENCE [LARGE SCALE GENOMIC DNA]</scope>
    <source>
        <strain evidence="1 2">NBRC 107359</strain>
    </source>
</reference>
<proteinExistence type="predicted"/>
<dbReference type="EMBL" id="BONI01000049">
    <property type="protein sequence ID" value="GIG08544.1"/>
    <property type="molecule type" value="Genomic_DNA"/>
</dbReference>
<accession>A0A8J3L3W5</accession>
<dbReference type="AlphaFoldDB" id="A0A8J3L3W5"/>
<name>A0A8J3L3W5_9ACTN</name>
<gene>
    <name evidence="1" type="ORF">Cco03nite_52440</name>
</gene>
<protein>
    <submittedName>
        <fullName evidence="1">Uncharacterized protein</fullName>
    </submittedName>
</protein>
<dbReference type="RefSeq" id="WP_203694858.1">
    <property type="nucleotide sequence ID" value="NZ_BAAALC010000048.1"/>
</dbReference>
<keyword evidence="2" id="KW-1185">Reference proteome</keyword>